<protein>
    <recommendedName>
        <fullName evidence="6">Immunoglobulin V-set domain-containing protein</fullName>
    </recommendedName>
</protein>
<evidence type="ECO:0000259" key="6">
    <source>
        <dbReference type="Pfam" id="PF07686"/>
    </source>
</evidence>
<gene>
    <name evidence="7" type="ORF">HPG69_014017</name>
</gene>
<dbReference type="GO" id="GO:0007155">
    <property type="term" value="P:cell adhesion"/>
    <property type="evidence" value="ECO:0007669"/>
    <property type="project" value="TreeGrafter"/>
</dbReference>
<sequence length="125" mass="14558">MWLLLLALLCWREEAEGQRDPWTNNKGYQLQVWESVMVQEGLCVQVPCSSSYPKDGWNDSTPAQGYWFWEGANPDQDAPVATNNPDLKVQEETQGQFFLLGDPRTYDCSLDITDARRRDNRKYFF</sequence>
<dbReference type="InterPro" id="IPR013106">
    <property type="entry name" value="Ig_V-set"/>
</dbReference>
<dbReference type="Pfam" id="PF07686">
    <property type="entry name" value="V-set"/>
    <property type="match status" value="1"/>
</dbReference>
<name>A0A7J7EMR3_DICBM</name>
<dbReference type="InterPro" id="IPR051036">
    <property type="entry name" value="SIGLEC"/>
</dbReference>
<dbReference type="PANTHER" id="PTHR12035">
    <property type="entry name" value="SIALIC ACID BINDING IMMUNOGLOBULIN-LIKE LECTIN"/>
    <property type="match status" value="1"/>
</dbReference>
<feature type="chain" id="PRO_5029628933" description="Immunoglobulin V-set domain-containing protein" evidence="5">
    <location>
        <begin position="18"/>
        <end position="125"/>
    </location>
</feature>
<dbReference type="AlphaFoldDB" id="A0A7J7EMR3"/>
<evidence type="ECO:0000256" key="4">
    <source>
        <dbReference type="ARBA" id="ARBA00023136"/>
    </source>
</evidence>
<dbReference type="EMBL" id="JACDTQ010002604">
    <property type="protein sequence ID" value="KAF5917090.1"/>
    <property type="molecule type" value="Genomic_DNA"/>
</dbReference>
<evidence type="ECO:0000313" key="8">
    <source>
        <dbReference type="Proteomes" id="UP000551758"/>
    </source>
</evidence>
<reference evidence="7 8" key="1">
    <citation type="journal article" date="2020" name="Mol. Biol. Evol.">
        <title>Interspecific Gene Flow and the Evolution of Specialization in Black and White Rhinoceros.</title>
        <authorList>
            <person name="Moodley Y."/>
            <person name="Westbury M.V."/>
            <person name="Russo I.M."/>
            <person name="Gopalakrishnan S."/>
            <person name="Rakotoarivelo A."/>
            <person name="Olsen R.A."/>
            <person name="Prost S."/>
            <person name="Tunstall T."/>
            <person name="Ryder O.A."/>
            <person name="Dalen L."/>
            <person name="Bruford M.W."/>
        </authorList>
    </citation>
    <scope>NUCLEOTIDE SEQUENCE [LARGE SCALE GENOMIC DNA]</scope>
    <source>
        <strain evidence="7">SBR-YM</strain>
        <tissue evidence="7">Skin</tissue>
    </source>
</reference>
<dbReference type="InterPro" id="IPR013783">
    <property type="entry name" value="Ig-like_fold"/>
</dbReference>
<dbReference type="InterPro" id="IPR036179">
    <property type="entry name" value="Ig-like_dom_sf"/>
</dbReference>
<dbReference type="Proteomes" id="UP000551758">
    <property type="component" value="Unassembled WGS sequence"/>
</dbReference>
<organism evidence="7 8">
    <name type="scientific">Diceros bicornis minor</name>
    <name type="common">South-central black rhinoceros</name>
    <dbReference type="NCBI Taxonomy" id="77932"/>
    <lineage>
        <taxon>Eukaryota</taxon>
        <taxon>Metazoa</taxon>
        <taxon>Chordata</taxon>
        <taxon>Craniata</taxon>
        <taxon>Vertebrata</taxon>
        <taxon>Euteleostomi</taxon>
        <taxon>Mammalia</taxon>
        <taxon>Eutheria</taxon>
        <taxon>Laurasiatheria</taxon>
        <taxon>Perissodactyla</taxon>
        <taxon>Rhinocerotidae</taxon>
        <taxon>Diceros</taxon>
    </lineage>
</organism>
<dbReference type="PANTHER" id="PTHR12035:SF132">
    <property type="entry name" value="MYELOID CELL SURFACE ANTIGEN CD33"/>
    <property type="match status" value="1"/>
</dbReference>
<evidence type="ECO:0000256" key="3">
    <source>
        <dbReference type="ARBA" id="ARBA00022989"/>
    </source>
</evidence>
<keyword evidence="3" id="KW-1133">Transmembrane helix</keyword>
<feature type="signal peptide" evidence="5">
    <location>
        <begin position="1"/>
        <end position="17"/>
    </location>
</feature>
<comment type="subcellular location">
    <subcellularLocation>
        <location evidence="1">Membrane</location>
        <topology evidence="1">Single-pass membrane protein</topology>
    </subcellularLocation>
</comment>
<keyword evidence="4" id="KW-0472">Membrane</keyword>
<comment type="caution">
    <text evidence="7">The sequence shown here is derived from an EMBL/GenBank/DDBJ whole genome shotgun (WGS) entry which is preliminary data.</text>
</comment>
<feature type="domain" description="Immunoglobulin V-set" evidence="6">
    <location>
        <begin position="34"/>
        <end position="124"/>
    </location>
</feature>
<accession>A0A7J7EMR3</accession>
<evidence type="ECO:0000256" key="2">
    <source>
        <dbReference type="ARBA" id="ARBA00022692"/>
    </source>
</evidence>
<evidence type="ECO:0000256" key="5">
    <source>
        <dbReference type="SAM" id="SignalP"/>
    </source>
</evidence>
<proteinExistence type="predicted"/>
<keyword evidence="2" id="KW-0812">Transmembrane</keyword>
<dbReference type="SUPFAM" id="SSF48726">
    <property type="entry name" value="Immunoglobulin"/>
    <property type="match status" value="1"/>
</dbReference>
<dbReference type="GO" id="GO:0033691">
    <property type="term" value="F:sialic acid binding"/>
    <property type="evidence" value="ECO:0007669"/>
    <property type="project" value="TreeGrafter"/>
</dbReference>
<keyword evidence="5" id="KW-0732">Signal</keyword>
<dbReference type="Gene3D" id="2.60.40.10">
    <property type="entry name" value="Immunoglobulins"/>
    <property type="match status" value="1"/>
</dbReference>
<evidence type="ECO:0000256" key="1">
    <source>
        <dbReference type="ARBA" id="ARBA00004167"/>
    </source>
</evidence>
<evidence type="ECO:0000313" key="7">
    <source>
        <dbReference type="EMBL" id="KAF5917090.1"/>
    </source>
</evidence>
<keyword evidence="8" id="KW-1185">Reference proteome</keyword>
<dbReference type="GO" id="GO:0005886">
    <property type="term" value="C:plasma membrane"/>
    <property type="evidence" value="ECO:0007669"/>
    <property type="project" value="TreeGrafter"/>
</dbReference>